<accession>A0A1N7IUS9</accession>
<dbReference type="EMBL" id="FTOE01000001">
    <property type="protein sequence ID" value="SIS40800.1"/>
    <property type="molecule type" value="Genomic_DNA"/>
</dbReference>
<feature type="compositionally biased region" description="Basic and acidic residues" evidence="1">
    <location>
        <begin position="61"/>
        <end position="71"/>
    </location>
</feature>
<evidence type="ECO:0000313" key="3">
    <source>
        <dbReference type="Proteomes" id="UP000185999"/>
    </source>
</evidence>
<feature type="region of interest" description="Disordered" evidence="1">
    <location>
        <begin position="51"/>
        <end position="71"/>
    </location>
</feature>
<keyword evidence="3" id="KW-1185">Reference proteome</keyword>
<evidence type="ECO:0000256" key="1">
    <source>
        <dbReference type="SAM" id="MobiDB-lite"/>
    </source>
</evidence>
<organism evidence="2 3">
    <name type="scientific">Neptunomonas antarctica</name>
    <dbReference type="NCBI Taxonomy" id="619304"/>
    <lineage>
        <taxon>Bacteria</taxon>
        <taxon>Pseudomonadati</taxon>
        <taxon>Pseudomonadota</taxon>
        <taxon>Gammaproteobacteria</taxon>
        <taxon>Oceanospirillales</taxon>
        <taxon>Oceanospirillaceae</taxon>
        <taxon>Neptunomonas</taxon>
    </lineage>
</organism>
<proteinExistence type="predicted"/>
<name>A0A1N7IUS9_9GAMM</name>
<dbReference type="AlphaFoldDB" id="A0A1N7IUS9"/>
<dbReference type="RefSeq" id="WP_143773464.1">
    <property type="nucleotide sequence ID" value="NZ_FTOE01000001.1"/>
</dbReference>
<dbReference type="Proteomes" id="UP000185999">
    <property type="component" value="Unassembled WGS sequence"/>
</dbReference>
<dbReference type="STRING" id="619304.SAMN05421760_101158"/>
<protein>
    <submittedName>
        <fullName evidence="2">Uncharacterized protein</fullName>
    </submittedName>
</protein>
<dbReference type="OrthoDB" id="5493674at2"/>
<gene>
    <name evidence="2" type="ORF">SAMN05421760_101158</name>
</gene>
<sequence>MLSTSEDSDEMSKMVKTSYAGSEQWLNNRAWSKSFGFGLLTLRKEARTPHTMNNSLTSWAAEDKLRSSTGQ</sequence>
<evidence type="ECO:0000313" key="2">
    <source>
        <dbReference type="EMBL" id="SIS40800.1"/>
    </source>
</evidence>
<reference evidence="3" key="1">
    <citation type="submission" date="2017-01" db="EMBL/GenBank/DDBJ databases">
        <authorList>
            <person name="Varghese N."/>
            <person name="Submissions S."/>
        </authorList>
    </citation>
    <scope>NUCLEOTIDE SEQUENCE [LARGE SCALE GENOMIC DNA]</scope>
    <source>
        <strain evidence="3">DSM 22306</strain>
    </source>
</reference>